<dbReference type="Gene3D" id="2.60.40.10">
    <property type="entry name" value="Immunoglobulins"/>
    <property type="match status" value="1"/>
</dbReference>
<name>A0A399T092_9BACT</name>
<dbReference type="PANTHER" id="PTHR13833">
    <property type="match status" value="1"/>
</dbReference>
<organism evidence="3 4">
    <name type="scientific">Maribellus luteus</name>
    <dbReference type="NCBI Taxonomy" id="2305463"/>
    <lineage>
        <taxon>Bacteria</taxon>
        <taxon>Pseudomonadati</taxon>
        <taxon>Bacteroidota</taxon>
        <taxon>Bacteroidia</taxon>
        <taxon>Marinilabiliales</taxon>
        <taxon>Prolixibacteraceae</taxon>
        <taxon>Maribellus</taxon>
    </lineage>
</organism>
<dbReference type="InterPro" id="IPR001258">
    <property type="entry name" value="NHL_repeat"/>
</dbReference>
<dbReference type="AlphaFoldDB" id="A0A399T092"/>
<dbReference type="EMBL" id="QWGR01000006">
    <property type="protein sequence ID" value="RIJ48045.1"/>
    <property type="molecule type" value="Genomic_DNA"/>
</dbReference>
<comment type="caution">
    <text evidence="3">The sequence shown here is derived from an EMBL/GenBank/DDBJ whole genome shotgun (WGS) entry which is preliminary data.</text>
</comment>
<evidence type="ECO:0000256" key="1">
    <source>
        <dbReference type="ARBA" id="ARBA00022737"/>
    </source>
</evidence>
<keyword evidence="4" id="KW-1185">Reference proteome</keyword>
<dbReference type="SUPFAM" id="SSF63829">
    <property type="entry name" value="Calcium-dependent phosphotriesterase"/>
    <property type="match status" value="1"/>
</dbReference>
<dbReference type="Gene3D" id="2.120.10.30">
    <property type="entry name" value="TolB, C-terminal domain"/>
    <property type="match status" value="1"/>
</dbReference>
<dbReference type="InterPro" id="IPR013783">
    <property type="entry name" value="Ig-like_fold"/>
</dbReference>
<dbReference type="Proteomes" id="UP000265926">
    <property type="component" value="Unassembled WGS sequence"/>
</dbReference>
<dbReference type="InterPro" id="IPR011042">
    <property type="entry name" value="6-blade_b-propeller_TolB-like"/>
</dbReference>
<evidence type="ECO:0000313" key="3">
    <source>
        <dbReference type="EMBL" id="RIJ48045.1"/>
    </source>
</evidence>
<reference evidence="3 4" key="1">
    <citation type="submission" date="2018-08" db="EMBL/GenBank/DDBJ databases">
        <title>Pallidiluteibacterium maritimus gen. nov., sp. nov., isolated from coastal sediment.</title>
        <authorList>
            <person name="Zhou L.Y."/>
        </authorList>
    </citation>
    <scope>NUCLEOTIDE SEQUENCE [LARGE SCALE GENOMIC DNA]</scope>
    <source>
        <strain evidence="3 4">XSD2</strain>
    </source>
</reference>
<dbReference type="SUPFAM" id="SSF81296">
    <property type="entry name" value="E set domains"/>
    <property type="match status" value="1"/>
</dbReference>
<dbReference type="PROSITE" id="PS51257">
    <property type="entry name" value="PROKAR_LIPOPROTEIN"/>
    <property type="match status" value="1"/>
</dbReference>
<proteinExistence type="predicted"/>
<dbReference type="Pfam" id="PF01833">
    <property type="entry name" value="TIG"/>
    <property type="match status" value="1"/>
</dbReference>
<dbReference type="Pfam" id="PF01436">
    <property type="entry name" value="NHL"/>
    <property type="match status" value="1"/>
</dbReference>
<accession>A0A399T092</accession>
<dbReference type="PANTHER" id="PTHR13833:SF71">
    <property type="entry name" value="NHL DOMAIN-CONTAINING PROTEIN"/>
    <property type="match status" value="1"/>
</dbReference>
<sequence>MQRFLVPACLCFSVLVSCNDDGAGLDRQPYDPTKPIEINEFYPDSGGIATPIIIEGSNFGSDTTGLKVFFKDSLGVKHPAGLVGSNGNKIFAMVPKLTYLKKVNIIVERTDKNAKTYAGTAEDYFVYKTETTVSTVLGKPEPDNQSMPTVGGDFSSATLSAPFAIVLDDEDNIFITERSFYTQSGYGGQGPKNEKGEGVASNLVIADTKSQSSTVILYNANFTNAPTFSGEAGNESVYMPEDDGLYFYQLLKSLSYAPRRRSLITGPDTKNVIEGNWKYSFVANKVDNMIYSVMWKGQLVRFNPSTRNVEVLLDKVIPDIPNARGQSGCNTYCIFSPTDPNMLYFAMEEYNMIGRVDVSKLANKDKATYKGEAYAGRSFIEGPVNGRGWEDGLLENARFLSPKQICFTTDGKLYIADSGNHCIRVIDTTAPKDKATVSTAIGLPQSPGFRDGGPEIAKFYHPTGVAVNADGSIVYVADHRNKVIRKLSIE</sequence>
<evidence type="ECO:0000313" key="4">
    <source>
        <dbReference type="Proteomes" id="UP000265926"/>
    </source>
</evidence>
<dbReference type="OrthoDB" id="791543at2"/>
<feature type="domain" description="IPT/TIG" evidence="2">
    <location>
        <begin position="38"/>
        <end position="117"/>
    </location>
</feature>
<gene>
    <name evidence="3" type="ORF">D1614_12200</name>
</gene>
<dbReference type="CDD" id="cd00603">
    <property type="entry name" value="IPT_PCSR"/>
    <property type="match status" value="1"/>
</dbReference>
<evidence type="ECO:0000259" key="2">
    <source>
        <dbReference type="Pfam" id="PF01833"/>
    </source>
</evidence>
<dbReference type="InterPro" id="IPR002909">
    <property type="entry name" value="IPT_dom"/>
</dbReference>
<protein>
    <recommendedName>
        <fullName evidence="2">IPT/TIG domain-containing protein</fullName>
    </recommendedName>
</protein>
<keyword evidence="1" id="KW-0677">Repeat</keyword>
<dbReference type="InterPro" id="IPR014756">
    <property type="entry name" value="Ig_E-set"/>
</dbReference>